<dbReference type="PROSITE" id="PS50925">
    <property type="entry name" value="BLUF"/>
    <property type="match status" value="1"/>
</dbReference>
<sequence>MNAQTADQLIRMTYVSKATFTLISGQKEGYNRNIINILTTSRRQNRKNKLVGALYFGNNYFFQCLEGTQQHIDALYAKLEKDERHTELKVLSLEPIEKFAFSSWEMKYAAIDQEVPSFLKSYGLDKFDPYHFTPEMTAELISILQKASEGLADHQLKN</sequence>
<evidence type="ECO:0000259" key="1">
    <source>
        <dbReference type="PROSITE" id="PS50925"/>
    </source>
</evidence>
<organism evidence="2 3">
    <name type="scientific">Alkanindiges hydrocarboniclasticus</name>
    <dbReference type="NCBI Taxonomy" id="1907941"/>
    <lineage>
        <taxon>Bacteria</taxon>
        <taxon>Pseudomonadati</taxon>
        <taxon>Pseudomonadota</taxon>
        <taxon>Gammaproteobacteria</taxon>
        <taxon>Moraxellales</taxon>
        <taxon>Moraxellaceae</taxon>
        <taxon>Alkanindiges</taxon>
    </lineage>
</organism>
<name>A0A1S8CVB6_9GAMM</name>
<dbReference type="Gene3D" id="3.30.70.100">
    <property type="match status" value="1"/>
</dbReference>
<dbReference type="Proteomes" id="UP000192132">
    <property type="component" value="Unassembled WGS sequence"/>
</dbReference>
<keyword evidence="3" id="KW-1185">Reference proteome</keyword>
<dbReference type="OrthoDB" id="557705at2"/>
<evidence type="ECO:0000313" key="2">
    <source>
        <dbReference type="EMBL" id="ONG41261.1"/>
    </source>
</evidence>
<evidence type="ECO:0000313" key="3">
    <source>
        <dbReference type="Proteomes" id="UP000192132"/>
    </source>
</evidence>
<dbReference type="InterPro" id="IPR007024">
    <property type="entry name" value="BLUF_domain"/>
</dbReference>
<dbReference type="InterPro" id="IPR036046">
    <property type="entry name" value="Acylphosphatase-like_dom_sf"/>
</dbReference>
<comment type="caution">
    <text evidence="2">The sequence shown here is derived from an EMBL/GenBank/DDBJ whole genome shotgun (WGS) entry which is preliminary data.</text>
</comment>
<dbReference type="EMBL" id="MLCN01000013">
    <property type="protein sequence ID" value="ONG41261.1"/>
    <property type="molecule type" value="Genomic_DNA"/>
</dbReference>
<proteinExistence type="predicted"/>
<reference evidence="2 3" key="1">
    <citation type="submission" date="2016-10" db="EMBL/GenBank/DDBJ databases">
        <title>Draft Genome sequence of Alkanindiges sp. strain H1.</title>
        <authorList>
            <person name="Subhash Y."/>
            <person name="Lee S."/>
        </authorList>
    </citation>
    <scope>NUCLEOTIDE SEQUENCE [LARGE SCALE GENOMIC DNA]</scope>
    <source>
        <strain evidence="2 3">H1</strain>
    </source>
</reference>
<dbReference type="Pfam" id="PF04940">
    <property type="entry name" value="BLUF"/>
    <property type="match status" value="1"/>
</dbReference>
<accession>A0A1S8CVB6</accession>
<dbReference type="GO" id="GO:0071949">
    <property type="term" value="F:FAD binding"/>
    <property type="evidence" value="ECO:0007669"/>
    <property type="project" value="InterPro"/>
</dbReference>
<dbReference type="GO" id="GO:0009882">
    <property type="term" value="F:blue light photoreceptor activity"/>
    <property type="evidence" value="ECO:0007669"/>
    <property type="project" value="InterPro"/>
</dbReference>
<dbReference type="AlphaFoldDB" id="A0A1S8CVB6"/>
<gene>
    <name evidence="2" type="ORF">BKE30_05640</name>
</gene>
<dbReference type="RefSeq" id="WP_076877638.1">
    <property type="nucleotide sequence ID" value="NZ_MLCN01000013.1"/>
</dbReference>
<protein>
    <recommendedName>
        <fullName evidence="1">BLUF domain-containing protein</fullName>
    </recommendedName>
</protein>
<dbReference type="SUPFAM" id="SSF54975">
    <property type="entry name" value="Acylphosphatase/BLUF domain-like"/>
    <property type="match status" value="1"/>
</dbReference>
<dbReference type="STRING" id="1907941.BKE30_05640"/>
<dbReference type="SMART" id="SM01034">
    <property type="entry name" value="BLUF"/>
    <property type="match status" value="1"/>
</dbReference>
<feature type="domain" description="BLUF" evidence="1">
    <location>
        <begin position="9"/>
        <end position="107"/>
    </location>
</feature>